<dbReference type="EMBL" id="NHYE01000197">
    <property type="protein sequence ID" value="PPR07015.1"/>
    <property type="molecule type" value="Genomic_DNA"/>
</dbReference>
<protein>
    <submittedName>
        <fullName evidence="1">Uncharacterized protein</fullName>
    </submittedName>
</protein>
<reference evidence="1 2" key="1">
    <citation type="journal article" date="2018" name="Evol. Lett.">
        <title>Horizontal gene cluster transfer increased hallucinogenic mushroom diversity.</title>
        <authorList>
            <person name="Reynolds H.T."/>
            <person name="Vijayakumar V."/>
            <person name="Gluck-Thaler E."/>
            <person name="Korotkin H.B."/>
            <person name="Matheny P.B."/>
            <person name="Slot J.C."/>
        </authorList>
    </citation>
    <scope>NUCLEOTIDE SEQUENCE [LARGE SCALE GENOMIC DNA]</scope>
    <source>
        <strain evidence="1 2">SRW20</strain>
    </source>
</reference>
<sequence>MLGLSSYLERALSDVVDEYDHIIFANKDPRTNPIFDLNVFAAQRDWKVLRKGIKLGMRIGK</sequence>
<evidence type="ECO:0000313" key="2">
    <source>
        <dbReference type="Proteomes" id="UP000284706"/>
    </source>
</evidence>
<name>A0A409YVF3_9AGAR</name>
<proteinExistence type="predicted"/>
<gene>
    <name evidence="1" type="ORF">CVT26_005210</name>
</gene>
<evidence type="ECO:0000313" key="1">
    <source>
        <dbReference type="EMBL" id="PPR07015.1"/>
    </source>
</evidence>
<accession>A0A409YVF3</accession>
<dbReference type="InParanoid" id="A0A409YVF3"/>
<dbReference type="SUPFAM" id="SSF54373">
    <property type="entry name" value="FAD-linked reductases, C-terminal domain"/>
    <property type="match status" value="1"/>
</dbReference>
<dbReference type="AlphaFoldDB" id="A0A409YVF3"/>
<dbReference type="Proteomes" id="UP000284706">
    <property type="component" value="Unassembled WGS sequence"/>
</dbReference>
<organism evidence="1 2">
    <name type="scientific">Gymnopilus dilepis</name>
    <dbReference type="NCBI Taxonomy" id="231916"/>
    <lineage>
        <taxon>Eukaryota</taxon>
        <taxon>Fungi</taxon>
        <taxon>Dikarya</taxon>
        <taxon>Basidiomycota</taxon>
        <taxon>Agaricomycotina</taxon>
        <taxon>Agaricomycetes</taxon>
        <taxon>Agaricomycetidae</taxon>
        <taxon>Agaricales</taxon>
        <taxon>Agaricineae</taxon>
        <taxon>Hymenogastraceae</taxon>
        <taxon>Gymnopilus</taxon>
    </lineage>
</organism>
<keyword evidence="2" id="KW-1185">Reference proteome</keyword>
<comment type="caution">
    <text evidence="1">The sequence shown here is derived from an EMBL/GenBank/DDBJ whole genome shotgun (WGS) entry which is preliminary data.</text>
</comment>
<dbReference type="Gene3D" id="3.30.560.10">
    <property type="entry name" value="Glucose Oxidase, domain 3"/>
    <property type="match status" value="1"/>
</dbReference>